<name>A0A5B9PGU1_9BACT</name>
<evidence type="ECO:0000256" key="17">
    <source>
        <dbReference type="PIRSR" id="PIRSR016055-50"/>
    </source>
</evidence>
<keyword evidence="7 16" id="KW-0812">Transmembrane</keyword>
<dbReference type="STRING" id="980251.GCA_001642875_03479"/>
<dbReference type="GO" id="GO:0006814">
    <property type="term" value="P:sodium ion transport"/>
    <property type="evidence" value="ECO:0007669"/>
    <property type="project" value="UniProtKB-UniRule"/>
</dbReference>
<dbReference type="Proteomes" id="UP000322214">
    <property type="component" value="Chromosome"/>
</dbReference>
<evidence type="ECO:0000256" key="8">
    <source>
        <dbReference type="ARBA" id="ARBA00022967"/>
    </source>
</evidence>
<keyword evidence="9 16" id="KW-1133">Transmembrane helix</keyword>
<dbReference type="GO" id="GO:0055085">
    <property type="term" value="P:transmembrane transport"/>
    <property type="evidence" value="ECO:0007669"/>
    <property type="project" value="InterPro"/>
</dbReference>
<sequence>MLRQMLDKVEPLFHKGGPLEKLYPLYEANDTFLYTPGEVAHGKTHIRDAIDTKRMMSMVILALLPCIFMACYNTGYQAQKTIALTGYTPPIHDVGEMIWSGSWRYAALEAIGVNVAGLEGGFLSPQNILPCFIHGLLFFLPVYIVCMAVGGTCELIFSVIRGHEINEGFLVTGMLFPLTLPATIPLWQVAVGIAFGVVIGKEIFGGTGKNFLNPALTARAFLYFAYPKQISGDKVWTAVGTFGETATSDAVDGYSGATMLGYVANAKEGTVSEVITQMGVDTTSATDWWSCFIGNIHGSMGETSTLACLIGAVILIATGVGSWRTMAGVVGGMVAFSGLLAMLGFDSPIMNLGPQWHLVIGGFAFGTVFMSTDPVSSAMTNSGRIYYGVLIGFLTILVRAINPAFPEGIMLAILFANVFAPLIDWFVVQRNIKRREARYAT</sequence>
<gene>
    <name evidence="16 18" type="primary">nqrB</name>
    <name evidence="18" type="ORF">MFFC18_19920</name>
</gene>
<feature type="transmembrane region" description="Helical" evidence="16">
    <location>
        <begin position="304"/>
        <end position="323"/>
    </location>
</feature>
<evidence type="ECO:0000256" key="4">
    <source>
        <dbReference type="ARBA" id="ARBA00022553"/>
    </source>
</evidence>
<keyword evidence="19" id="KW-1185">Reference proteome</keyword>
<dbReference type="HAMAP" id="MF_00426">
    <property type="entry name" value="NqrB"/>
    <property type="match status" value="1"/>
</dbReference>
<keyword evidence="10 16" id="KW-0520">NAD</keyword>
<keyword evidence="18" id="KW-0560">Oxidoreductase</keyword>
<dbReference type="GO" id="GO:0022904">
    <property type="term" value="P:respiratory electron transport chain"/>
    <property type="evidence" value="ECO:0007669"/>
    <property type="project" value="InterPro"/>
</dbReference>
<keyword evidence="3" id="KW-0997">Cell inner membrane</keyword>
<keyword evidence="6 16" id="KW-0288">FMN</keyword>
<feature type="transmembrane region" description="Helical" evidence="16">
    <location>
        <begin position="356"/>
        <end position="373"/>
    </location>
</feature>
<dbReference type="EC" id="7.2.1.1" evidence="16"/>
<evidence type="ECO:0000256" key="10">
    <source>
        <dbReference type="ARBA" id="ARBA00023027"/>
    </source>
</evidence>
<feature type="transmembrane region" description="Helical" evidence="16">
    <location>
        <begin position="55"/>
        <end position="75"/>
    </location>
</feature>
<feature type="transmembrane region" description="Helical" evidence="16">
    <location>
        <begin position="408"/>
        <end position="428"/>
    </location>
</feature>
<keyword evidence="8 16" id="KW-1278">Translocase</keyword>
<dbReference type="Pfam" id="PF03116">
    <property type="entry name" value="NQR2_RnfD_RnfE"/>
    <property type="match status" value="1"/>
</dbReference>
<comment type="cofactor">
    <cofactor evidence="16 17">
        <name>FMN</name>
        <dbReference type="ChEBI" id="CHEBI:58210"/>
    </cofactor>
</comment>
<keyword evidence="14 16" id="KW-0472">Membrane</keyword>
<dbReference type="InterPro" id="IPR004338">
    <property type="entry name" value="NqrB/RnfD"/>
</dbReference>
<comment type="subcellular location">
    <subcellularLocation>
        <location evidence="16">Cell membrane</location>
        <topology evidence="16">Multi-pass membrane protein</topology>
    </subcellularLocation>
</comment>
<keyword evidence="5 16" id="KW-0285">Flavoprotein</keyword>
<comment type="similarity">
    <text evidence="16">Belongs to the NqrB/RnfD family.</text>
</comment>
<evidence type="ECO:0000256" key="7">
    <source>
        <dbReference type="ARBA" id="ARBA00022692"/>
    </source>
</evidence>
<evidence type="ECO:0000256" key="2">
    <source>
        <dbReference type="ARBA" id="ARBA00022475"/>
    </source>
</evidence>
<keyword evidence="1 16" id="KW-0813">Transport</keyword>
<evidence type="ECO:0000256" key="1">
    <source>
        <dbReference type="ARBA" id="ARBA00022448"/>
    </source>
</evidence>
<keyword evidence="2 16" id="KW-1003">Cell membrane</keyword>
<keyword evidence="15 16" id="KW-0739">Sodium transport</keyword>
<dbReference type="NCBIfam" id="NF003756">
    <property type="entry name" value="PRK05349.1"/>
    <property type="match status" value="1"/>
</dbReference>
<feature type="transmembrane region" description="Helical" evidence="16">
    <location>
        <begin position="330"/>
        <end position="350"/>
    </location>
</feature>
<keyword evidence="13 16" id="KW-0830">Ubiquinone</keyword>
<evidence type="ECO:0000256" key="9">
    <source>
        <dbReference type="ARBA" id="ARBA00022989"/>
    </source>
</evidence>
<feature type="modified residue" description="FMN phosphoryl threonine" evidence="16 17">
    <location>
        <position position="258"/>
    </location>
</feature>
<evidence type="ECO:0000256" key="15">
    <source>
        <dbReference type="ARBA" id="ARBA00023201"/>
    </source>
</evidence>
<feature type="transmembrane region" description="Helical" evidence="16">
    <location>
        <begin position="169"/>
        <end position="199"/>
    </location>
</feature>
<dbReference type="InterPro" id="IPR010966">
    <property type="entry name" value="NqrB"/>
</dbReference>
<evidence type="ECO:0000256" key="11">
    <source>
        <dbReference type="ARBA" id="ARBA00023053"/>
    </source>
</evidence>
<protein>
    <recommendedName>
        <fullName evidence="16">Na(+)-translocating NADH-quinone reductase subunit B</fullName>
        <shortName evidence="16">Na(+)-NQR subunit B</shortName>
        <shortName evidence="16">Na(+)-translocating NQR subunit B</shortName>
        <ecNumber evidence="16">7.2.1.1</ecNumber>
    </recommendedName>
    <alternativeName>
        <fullName evidence="16">NQR complex subunit B</fullName>
    </alternativeName>
    <alternativeName>
        <fullName evidence="16">NQR-1 subunit B</fullName>
    </alternativeName>
</protein>
<dbReference type="GO" id="GO:0005886">
    <property type="term" value="C:plasma membrane"/>
    <property type="evidence" value="ECO:0007669"/>
    <property type="project" value="UniProtKB-SubCell"/>
</dbReference>
<feature type="transmembrane region" description="Helical" evidence="16">
    <location>
        <begin position="385"/>
        <end position="402"/>
    </location>
</feature>
<keyword evidence="4 16" id="KW-0597">Phosphoprotein</keyword>
<comment type="catalytic activity">
    <reaction evidence="16">
        <text>a ubiquinone + n Na(+)(in) + NADH + H(+) = a ubiquinol + n Na(+)(out) + NAD(+)</text>
        <dbReference type="Rhea" id="RHEA:47748"/>
        <dbReference type="Rhea" id="RHEA-COMP:9565"/>
        <dbReference type="Rhea" id="RHEA-COMP:9566"/>
        <dbReference type="ChEBI" id="CHEBI:15378"/>
        <dbReference type="ChEBI" id="CHEBI:16389"/>
        <dbReference type="ChEBI" id="CHEBI:17976"/>
        <dbReference type="ChEBI" id="CHEBI:29101"/>
        <dbReference type="ChEBI" id="CHEBI:57540"/>
        <dbReference type="ChEBI" id="CHEBI:57945"/>
        <dbReference type="EC" id="7.2.1.1"/>
    </reaction>
</comment>
<proteinExistence type="inferred from homology"/>
<keyword evidence="12 16" id="KW-0406">Ion transport</keyword>
<dbReference type="EMBL" id="CP042912">
    <property type="protein sequence ID" value="QEG22131.1"/>
    <property type="molecule type" value="Genomic_DNA"/>
</dbReference>
<dbReference type="NCBIfam" id="TIGR01937">
    <property type="entry name" value="nqrB"/>
    <property type="match status" value="1"/>
</dbReference>
<evidence type="ECO:0000256" key="3">
    <source>
        <dbReference type="ARBA" id="ARBA00022519"/>
    </source>
</evidence>
<comment type="subunit">
    <text evidence="16">Composed of six subunits; NqrA, NqrB, NqrC, NqrD, NqrE and NqrF.</text>
</comment>
<reference evidence="18 19" key="1">
    <citation type="submission" date="2019-08" db="EMBL/GenBank/DDBJ databases">
        <title>Deep-cultivation of Planctomycetes and their phenomic and genomic characterization uncovers novel biology.</title>
        <authorList>
            <person name="Wiegand S."/>
            <person name="Jogler M."/>
            <person name="Boedeker C."/>
            <person name="Pinto D."/>
            <person name="Vollmers J."/>
            <person name="Rivas-Marin E."/>
            <person name="Kohn T."/>
            <person name="Peeters S.H."/>
            <person name="Heuer A."/>
            <person name="Rast P."/>
            <person name="Oberbeckmann S."/>
            <person name="Bunk B."/>
            <person name="Jeske O."/>
            <person name="Meyerdierks A."/>
            <person name="Storesund J.E."/>
            <person name="Kallscheuer N."/>
            <person name="Luecker S."/>
            <person name="Lage O.M."/>
            <person name="Pohl T."/>
            <person name="Merkel B.J."/>
            <person name="Hornburger P."/>
            <person name="Mueller R.-W."/>
            <person name="Bruemmer F."/>
            <person name="Labrenz M."/>
            <person name="Spormann A.M."/>
            <person name="Op den Camp H."/>
            <person name="Overmann J."/>
            <person name="Amann R."/>
            <person name="Jetten M.S.M."/>
            <person name="Mascher T."/>
            <person name="Medema M.H."/>
            <person name="Devos D.P."/>
            <person name="Kaster A.-K."/>
            <person name="Ovreas L."/>
            <person name="Rohde M."/>
            <person name="Galperin M.Y."/>
            <person name="Jogler C."/>
        </authorList>
    </citation>
    <scope>NUCLEOTIDE SEQUENCE [LARGE SCALE GENOMIC DNA]</scope>
    <source>
        <strain evidence="18 19">FC18</strain>
    </source>
</reference>
<evidence type="ECO:0000256" key="6">
    <source>
        <dbReference type="ARBA" id="ARBA00022643"/>
    </source>
</evidence>
<feature type="transmembrane region" description="Helical" evidence="16">
    <location>
        <begin position="132"/>
        <end position="157"/>
    </location>
</feature>
<dbReference type="PANTHER" id="PTHR30578">
    <property type="entry name" value="ELECTRON TRANSPORT COMPLEX PROTEIN RNFD"/>
    <property type="match status" value="1"/>
</dbReference>
<evidence type="ECO:0000313" key="19">
    <source>
        <dbReference type="Proteomes" id="UP000322214"/>
    </source>
</evidence>
<dbReference type="AlphaFoldDB" id="A0A5B9PGU1"/>
<dbReference type="OrthoDB" id="9776359at2"/>
<evidence type="ECO:0000256" key="14">
    <source>
        <dbReference type="ARBA" id="ARBA00023136"/>
    </source>
</evidence>
<dbReference type="GO" id="GO:0016655">
    <property type="term" value="F:oxidoreductase activity, acting on NAD(P)H, quinone or similar compound as acceptor"/>
    <property type="evidence" value="ECO:0007669"/>
    <property type="project" value="UniProtKB-UniRule"/>
</dbReference>
<keyword evidence="11 16" id="KW-0915">Sodium</keyword>
<dbReference type="GO" id="GO:0010181">
    <property type="term" value="F:FMN binding"/>
    <property type="evidence" value="ECO:0007669"/>
    <property type="project" value="InterPro"/>
</dbReference>
<dbReference type="PANTHER" id="PTHR30578:SF1">
    <property type="entry name" value="NA(+)-TRANSLOCATING NADH-QUINONE REDUCTASE SUBUNIT B"/>
    <property type="match status" value="1"/>
</dbReference>
<evidence type="ECO:0000256" key="13">
    <source>
        <dbReference type="ARBA" id="ARBA00023075"/>
    </source>
</evidence>
<organism evidence="18 19">
    <name type="scientific">Mariniblastus fucicola</name>
    <dbReference type="NCBI Taxonomy" id="980251"/>
    <lineage>
        <taxon>Bacteria</taxon>
        <taxon>Pseudomonadati</taxon>
        <taxon>Planctomycetota</taxon>
        <taxon>Planctomycetia</taxon>
        <taxon>Pirellulales</taxon>
        <taxon>Pirellulaceae</taxon>
        <taxon>Mariniblastus</taxon>
    </lineage>
</organism>
<evidence type="ECO:0000313" key="18">
    <source>
        <dbReference type="EMBL" id="QEG22131.1"/>
    </source>
</evidence>
<evidence type="ECO:0000256" key="16">
    <source>
        <dbReference type="HAMAP-Rule" id="MF_00426"/>
    </source>
</evidence>
<dbReference type="PIRSF" id="PIRSF016055">
    <property type="entry name" value="NADH-UbQ_OxRdtase_B_su"/>
    <property type="match status" value="1"/>
</dbReference>
<evidence type="ECO:0000256" key="5">
    <source>
        <dbReference type="ARBA" id="ARBA00022630"/>
    </source>
</evidence>
<accession>A0A5B9PGU1</accession>
<dbReference type="KEGG" id="mff:MFFC18_19920"/>
<dbReference type="RefSeq" id="WP_075082236.1">
    <property type="nucleotide sequence ID" value="NZ_CP042912.1"/>
</dbReference>
<comment type="function">
    <text evidence="16">NQR complex catalyzes the reduction of ubiquinone-1 to ubiquinol by two successive reactions, coupled with the transport of Na(+) ions from the cytoplasm to the periplasm. NqrA to NqrE are probably involved in the second step, the conversion of ubisemiquinone to ubiquinol.</text>
</comment>
<evidence type="ECO:0000256" key="12">
    <source>
        <dbReference type="ARBA" id="ARBA00023065"/>
    </source>
</evidence>